<organism evidence="2 3">
    <name type="scientific">Candidatus Segetimicrobium genomatis</name>
    <dbReference type="NCBI Taxonomy" id="2569760"/>
    <lineage>
        <taxon>Bacteria</taxon>
        <taxon>Bacillati</taxon>
        <taxon>Candidatus Sysuimicrobiota</taxon>
        <taxon>Candidatus Sysuimicrobiia</taxon>
        <taxon>Candidatus Sysuimicrobiales</taxon>
        <taxon>Candidatus Segetimicrobiaceae</taxon>
        <taxon>Candidatus Segetimicrobium</taxon>
    </lineage>
</organism>
<dbReference type="Proteomes" id="UP000318509">
    <property type="component" value="Unassembled WGS sequence"/>
</dbReference>
<evidence type="ECO:0000313" key="3">
    <source>
        <dbReference type="Proteomes" id="UP000318509"/>
    </source>
</evidence>
<protein>
    <submittedName>
        <fullName evidence="2">Uncharacterized protein</fullName>
    </submittedName>
</protein>
<gene>
    <name evidence="2" type="ORF">E6H00_03965</name>
</gene>
<evidence type="ECO:0000256" key="1">
    <source>
        <dbReference type="SAM" id="SignalP"/>
    </source>
</evidence>
<proteinExistence type="predicted"/>
<evidence type="ECO:0000313" key="2">
    <source>
        <dbReference type="EMBL" id="TMI91490.1"/>
    </source>
</evidence>
<accession>A0A537K6W6</accession>
<feature type="signal peptide" evidence="1">
    <location>
        <begin position="1"/>
        <end position="23"/>
    </location>
</feature>
<dbReference type="EMBL" id="VBAK01000092">
    <property type="protein sequence ID" value="TMI91490.1"/>
    <property type="molecule type" value="Genomic_DNA"/>
</dbReference>
<keyword evidence="1" id="KW-0732">Signal</keyword>
<comment type="caution">
    <text evidence="2">The sequence shown here is derived from an EMBL/GenBank/DDBJ whole genome shotgun (WGS) entry which is preliminary data.</text>
</comment>
<sequence length="71" mass="7509">MRKLLGVAVLGSFVAFTASAALAEGNADPKFFQFPEQQMVIGTTDAVPGVVAGPNTPQRVYVSSDQEHESQ</sequence>
<dbReference type="AlphaFoldDB" id="A0A537K6W6"/>
<name>A0A537K6W6_9BACT</name>
<feature type="chain" id="PRO_5021955232" evidence="1">
    <location>
        <begin position="24"/>
        <end position="71"/>
    </location>
</feature>
<reference evidence="2 3" key="1">
    <citation type="journal article" date="2019" name="Nat. Microbiol.">
        <title>Mediterranean grassland soil C-N compound turnover is dependent on rainfall and depth, and is mediated by genomically divergent microorganisms.</title>
        <authorList>
            <person name="Diamond S."/>
            <person name="Andeer P.F."/>
            <person name="Li Z."/>
            <person name="Crits-Christoph A."/>
            <person name="Burstein D."/>
            <person name="Anantharaman K."/>
            <person name="Lane K.R."/>
            <person name="Thomas B.C."/>
            <person name="Pan C."/>
            <person name="Northen T.R."/>
            <person name="Banfield J.F."/>
        </authorList>
    </citation>
    <scope>NUCLEOTIDE SEQUENCE [LARGE SCALE GENOMIC DNA]</scope>
    <source>
        <strain evidence="2">NP_3</strain>
    </source>
</reference>